<feature type="transmembrane region" description="Helical" evidence="1">
    <location>
        <begin position="565"/>
        <end position="585"/>
    </location>
</feature>
<dbReference type="PANTHER" id="PTHR46825">
    <property type="entry name" value="D-ALANYL-D-ALANINE-CARBOXYPEPTIDASE/ENDOPEPTIDASE AMPH"/>
    <property type="match status" value="1"/>
</dbReference>
<dbReference type="InterPro" id="IPR050491">
    <property type="entry name" value="AmpC-like"/>
</dbReference>
<dbReference type="Gene3D" id="3.40.710.10">
    <property type="entry name" value="DD-peptidase/beta-lactamase superfamily"/>
    <property type="match status" value="1"/>
</dbReference>
<dbReference type="InterPro" id="IPR012338">
    <property type="entry name" value="Beta-lactam/transpept-like"/>
</dbReference>
<evidence type="ECO:0000313" key="5">
    <source>
        <dbReference type="Proteomes" id="UP000076420"/>
    </source>
</evidence>
<accession>A0A2C9LG64</accession>
<keyword evidence="2" id="KW-0732">Signal</keyword>
<dbReference type="AlphaFoldDB" id="A0A2C9LG64"/>
<evidence type="ECO:0000259" key="3">
    <source>
        <dbReference type="Pfam" id="PF00144"/>
    </source>
</evidence>
<organism evidence="4 5">
    <name type="scientific">Biomphalaria glabrata</name>
    <name type="common">Bloodfluke planorb</name>
    <name type="synonym">Freshwater snail</name>
    <dbReference type="NCBI Taxonomy" id="6526"/>
    <lineage>
        <taxon>Eukaryota</taxon>
        <taxon>Metazoa</taxon>
        <taxon>Spiralia</taxon>
        <taxon>Lophotrochozoa</taxon>
        <taxon>Mollusca</taxon>
        <taxon>Gastropoda</taxon>
        <taxon>Heterobranchia</taxon>
        <taxon>Euthyneura</taxon>
        <taxon>Panpulmonata</taxon>
        <taxon>Hygrophila</taxon>
        <taxon>Lymnaeoidea</taxon>
        <taxon>Planorbidae</taxon>
        <taxon>Biomphalaria</taxon>
    </lineage>
</organism>
<feature type="chain" id="PRO_5012022327" description="Beta-lactamase-related domain-containing protein" evidence="2">
    <location>
        <begin position="21"/>
        <end position="586"/>
    </location>
</feature>
<dbReference type="OrthoDB" id="5946976at2759"/>
<feature type="domain" description="Beta-lactamase-related" evidence="3">
    <location>
        <begin position="57"/>
        <end position="377"/>
    </location>
</feature>
<dbReference type="PANTHER" id="PTHR46825:SF15">
    <property type="entry name" value="BETA-LACTAMASE-RELATED DOMAIN-CONTAINING PROTEIN"/>
    <property type="match status" value="1"/>
</dbReference>
<dbReference type="VEuPathDB" id="VectorBase:BGLAX_044829"/>
<dbReference type="Proteomes" id="UP000076420">
    <property type="component" value="Unassembled WGS sequence"/>
</dbReference>
<dbReference type="KEGG" id="bgt:106067282"/>
<keyword evidence="1" id="KW-1133">Transmembrane helix</keyword>
<protein>
    <recommendedName>
        <fullName evidence="3">Beta-lactamase-related domain-containing protein</fullName>
    </recommendedName>
</protein>
<gene>
    <name evidence="4" type="primary">106067282</name>
</gene>
<sequence length="586" mass="66250">MAKTWIFLLCLQCLLASGLANVERSIDNFVNQISSCMSNPAISVAALSINDKGVDTVKYYKGFNRVTLADNIEASHATRFCIGGATQAFTAVLLAKLLEQTNYTWDTPIQEILSRQLGFQEKYRSENLNLKDIFLMRSGLAGMEIVPIAKPFRDADHLTSYLRYAPEVSSFRDSYVTNEVLFAYVEEVLQKLGNDTWANLVESLILKPLRMEDTVTVADAEKFSSNELAPGAVLRSANNFIYLSAKSLSGLELVAPAAGLCTSARDMVNWFKFLLSNRNVPVNKETLQTTLNTLAFRNTPQVNLRHQDMTNEHTDFQKDPTFTYNRDKQALGWVAGQYRGYAFVSQDGSLAGYQTLATIIPSKKVAVFTSFAGDESDKNFIIKTIINQYILDILLEERSSWLTRGFPHICSIVENIASKLSTRRTPGRSVYGAQAIYQPEVYENRYWNYAFGEVHVKQNSTLEQNQAKKLYLTYGQITFDLTPTSENHTFLMRATGNYWHITNTEFYTKYRILTARFHAFTWSEQDGERAQSVTIQGFDKNVYGVEFSVNPERPKFSMEQCSGATLPQVVIFSWLVALTALVSYIR</sequence>
<dbReference type="VEuPathDB" id="VectorBase:BGLB030818"/>
<name>A0A2C9LG64_BIOGL</name>
<dbReference type="Pfam" id="PF00144">
    <property type="entry name" value="Beta-lactamase"/>
    <property type="match status" value="1"/>
</dbReference>
<proteinExistence type="predicted"/>
<dbReference type="InterPro" id="IPR001466">
    <property type="entry name" value="Beta-lactam-related"/>
</dbReference>
<reference evidence="4" key="1">
    <citation type="submission" date="2020-05" db="UniProtKB">
        <authorList>
            <consortium name="EnsemblMetazoa"/>
        </authorList>
    </citation>
    <scope>IDENTIFICATION</scope>
    <source>
        <strain evidence="4">BB02</strain>
    </source>
</reference>
<evidence type="ECO:0000256" key="2">
    <source>
        <dbReference type="SAM" id="SignalP"/>
    </source>
</evidence>
<dbReference type="RefSeq" id="XP_013081902.2">
    <property type="nucleotide sequence ID" value="XM_013226448.2"/>
</dbReference>
<keyword evidence="1" id="KW-0472">Membrane</keyword>
<evidence type="ECO:0000313" key="4">
    <source>
        <dbReference type="EnsemblMetazoa" id="BGLB030818-PA"/>
    </source>
</evidence>
<feature type="signal peptide" evidence="2">
    <location>
        <begin position="1"/>
        <end position="20"/>
    </location>
</feature>
<keyword evidence="1" id="KW-0812">Transmembrane</keyword>
<dbReference type="SUPFAM" id="SSF56601">
    <property type="entry name" value="beta-lactamase/transpeptidase-like"/>
    <property type="match status" value="1"/>
</dbReference>
<evidence type="ECO:0000256" key="1">
    <source>
        <dbReference type="SAM" id="Phobius"/>
    </source>
</evidence>
<dbReference type="EnsemblMetazoa" id="BGLB030818-RA">
    <property type="protein sequence ID" value="BGLB030818-PA"/>
    <property type="gene ID" value="BGLB030818"/>
</dbReference>